<dbReference type="SMART" id="SM00529">
    <property type="entry name" value="HTH_DTXR"/>
    <property type="match status" value="1"/>
</dbReference>
<evidence type="ECO:0000256" key="2">
    <source>
        <dbReference type="ARBA" id="ARBA00007871"/>
    </source>
</evidence>
<dbReference type="PROSITE" id="PS50944">
    <property type="entry name" value="HTH_DTXR"/>
    <property type="match status" value="1"/>
</dbReference>
<comment type="subcellular location">
    <subcellularLocation>
        <location evidence="1">Cytoplasm</location>
    </subcellularLocation>
</comment>
<evidence type="ECO:0000256" key="10">
    <source>
        <dbReference type="ARBA" id="ARBA00023163"/>
    </source>
</evidence>
<dbReference type="GO" id="GO:0005737">
    <property type="term" value="C:cytoplasm"/>
    <property type="evidence" value="ECO:0007669"/>
    <property type="project" value="UniProtKB-SubCell"/>
</dbReference>
<dbReference type="PANTHER" id="PTHR33238:SF11">
    <property type="entry name" value="TRANSCRIPTIONAL REGULATOR MNTR"/>
    <property type="match status" value="1"/>
</dbReference>
<feature type="compositionally biased region" description="Basic and acidic residues" evidence="13">
    <location>
        <begin position="131"/>
        <end position="143"/>
    </location>
</feature>
<dbReference type="InterPro" id="IPR050536">
    <property type="entry name" value="DtxR_MntR_Metal-Reg"/>
</dbReference>
<name>E5XPS2_SEGRC</name>
<dbReference type="SUPFAM" id="SSF46785">
    <property type="entry name" value="Winged helix' DNA-binding domain"/>
    <property type="match status" value="1"/>
</dbReference>
<dbReference type="Pfam" id="PF04023">
    <property type="entry name" value="FeoA"/>
    <property type="match status" value="1"/>
</dbReference>
<accession>E5XPS2</accession>
<dbReference type="InterPro" id="IPR007167">
    <property type="entry name" value="Fe-transptr_FeoA-like"/>
</dbReference>
<keyword evidence="7" id="KW-0805">Transcription regulation</keyword>
<dbReference type="InterPro" id="IPR036390">
    <property type="entry name" value="WH_DNA-bd_sf"/>
</dbReference>
<dbReference type="SUPFAM" id="SSF50037">
    <property type="entry name" value="C-terminal domain of transcriptional repressors"/>
    <property type="match status" value="1"/>
</dbReference>
<evidence type="ECO:0000256" key="13">
    <source>
        <dbReference type="SAM" id="MobiDB-lite"/>
    </source>
</evidence>
<proteinExistence type="inferred from homology"/>
<feature type="region of interest" description="Disordered" evidence="13">
    <location>
        <begin position="131"/>
        <end position="166"/>
    </location>
</feature>
<dbReference type="eggNOG" id="COG1321">
    <property type="taxonomic scope" value="Bacteria"/>
</dbReference>
<dbReference type="FunFam" id="1.10.60.10:FF:000004">
    <property type="entry name" value="DtxR family transcriptional regulator"/>
    <property type="match status" value="1"/>
</dbReference>
<dbReference type="GO" id="GO:0046914">
    <property type="term" value="F:transition metal ion binding"/>
    <property type="evidence" value="ECO:0007669"/>
    <property type="project" value="InterPro"/>
</dbReference>
<keyword evidence="9" id="KW-0010">Activator</keyword>
<evidence type="ECO:0000256" key="5">
    <source>
        <dbReference type="ARBA" id="ARBA00022491"/>
    </source>
</evidence>
<dbReference type="SMART" id="SM00899">
    <property type="entry name" value="FeoA"/>
    <property type="match status" value="1"/>
</dbReference>
<dbReference type="GO" id="GO:0045892">
    <property type="term" value="P:negative regulation of DNA-templated transcription"/>
    <property type="evidence" value="ECO:0007669"/>
    <property type="project" value="TreeGrafter"/>
</dbReference>
<dbReference type="InterPro" id="IPR022687">
    <property type="entry name" value="HTH_DTXR"/>
</dbReference>
<reference evidence="15 16" key="1">
    <citation type="journal article" date="2011" name="Stand. Genomic Sci.">
        <title>High quality draft genome sequence of Segniliparus rugosus CDC 945(T)= (ATCC BAA-974(T)).</title>
        <authorList>
            <person name="Earl A.M."/>
            <person name="Desjardins C.A."/>
            <person name="Fitzgerald M.G."/>
            <person name="Arachchi H.M."/>
            <person name="Zeng Q."/>
            <person name="Mehta T."/>
            <person name="Griggs A."/>
            <person name="Birren B.W."/>
            <person name="Toney N.C."/>
            <person name="Carr J."/>
            <person name="Posey J."/>
            <person name="Butler W.R."/>
        </authorList>
    </citation>
    <scope>NUCLEOTIDE SEQUENCE [LARGE SCALE GENOMIC DNA]</scope>
    <source>
        <strain evidence="16">ATCC BAA-974 / DSM 45345 / CCUG 50838 / CIP 108380 / JCM 13579 / CDC 945</strain>
    </source>
</reference>
<evidence type="ECO:0000313" key="15">
    <source>
        <dbReference type="EMBL" id="EFV13670.1"/>
    </source>
</evidence>
<dbReference type="CDD" id="cd00090">
    <property type="entry name" value="HTH_ARSR"/>
    <property type="match status" value="1"/>
</dbReference>
<evidence type="ECO:0000256" key="6">
    <source>
        <dbReference type="ARBA" id="ARBA00023004"/>
    </source>
</evidence>
<keyword evidence="5" id="KW-0678">Repressor</keyword>
<comment type="caution">
    <text evidence="15">The sequence shown here is derived from an EMBL/GenBank/DDBJ whole genome shotgun (WGS) entry which is preliminary data.</text>
</comment>
<dbReference type="InterPro" id="IPR022689">
    <property type="entry name" value="Iron_dep_repressor"/>
</dbReference>
<dbReference type="SUPFAM" id="SSF47979">
    <property type="entry name" value="Iron-dependent repressor protein, dimerization domain"/>
    <property type="match status" value="1"/>
</dbReference>
<dbReference type="EMBL" id="ACZI02000003">
    <property type="protein sequence ID" value="EFV13670.1"/>
    <property type="molecule type" value="Genomic_DNA"/>
</dbReference>
<comment type="subunit">
    <text evidence="3">Homodimer.</text>
</comment>
<dbReference type="InterPro" id="IPR038157">
    <property type="entry name" value="FeoA_core_dom"/>
</dbReference>
<dbReference type="Gene3D" id="1.10.60.10">
    <property type="entry name" value="Iron dependent repressor, metal binding and dimerisation domain"/>
    <property type="match status" value="1"/>
</dbReference>
<dbReference type="InterPro" id="IPR001367">
    <property type="entry name" value="Fe_dep_repressor"/>
</dbReference>
<dbReference type="AlphaFoldDB" id="E5XPS2"/>
<dbReference type="InterPro" id="IPR008988">
    <property type="entry name" value="Transcriptional_repressor_C"/>
</dbReference>
<evidence type="ECO:0000313" key="16">
    <source>
        <dbReference type="Proteomes" id="UP000004816"/>
    </source>
</evidence>
<evidence type="ECO:0000259" key="14">
    <source>
        <dbReference type="PROSITE" id="PS50944"/>
    </source>
</evidence>
<keyword evidence="11" id="KW-0464">Manganese</keyword>
<dbReference type="PANTHER" id="PTHR33238">
    <property type="entry name" value="IRON (METAL) DEPENDENT REPRESSOR, DTXR FAMILY"/>
    <property type="match status" value="1"/>
</dbReference>
<dbReference type="OrthoDB" id="9791355at2"/>
<organism evidence="15 16">
    <name type="scientific">Segniliparus rugosus (strain ATCC BAA-974 / DSM 45345 / CCUG 50838 / CIP 108380 / JCM 13579 / CDC 945)</name>
    <dbReference type="NCBI Taxonomy" id="679197"/>
    <lineage>
        <taxon>Bacteria</taxon>
        <taxon>Bacillati</taxon>
        <taxon>Actinomycetota</taxon>
        <taxon>Actinomycetes</taxon>
        <taxon>Mycobacteriales</taxon>
        <taxon>Segniliparaceae</taxon>
        <taxon>Segniliparus</taxon>
    </lineage>
</organism>
<dbReference type="GO" id="GO:0003700">
    <property type="term" value="F:DNA-binding transcription factor activity"/>
    <property type="evidence" value="ECO:0007669"/>
    <property type="project" value="InterPro"/>
</dbReference>
<keyword evidence="16" id="KW-1185">Reference proteome</keyword>
<dbReference type="InterPro" id="IPR036388">
    <property type="entry name" value="WH-like_DNA-bd_sf"/>
</dbReference>
<evidence type="ECO:0000256" key="11">
    <source>
        <dbReference type="ARBA" id="ARBA00023211"/>
    </source>
</evidence>
<evidence type="ECO:0000256" key="7">
    <source>
        <dbReference type="ARBA" id="ARBA00023015"/>
    </source>
</evidence>
<evidence type="ECO:0000256" key="1">
    <source>
        <dbReference type="ARBA" id="ARBA00004496"/>
    </source>
</evidence>
<feature type="domain" description="HTH dtxR-type" evidence="14">
    <location>
        <begin position="13"/>
        <end position="75"/>
    </location>
</feature>
<comment type="similarity">
    <text evidence="2">Belongs to the DtxR/MntR family.</text>
</comment>
<dbReference type="GO" id="GO:0046983">
    <property type="term" value="F:protein dimerization activity"/>
    <property type="evidence" value="ECO:0007669"/>
    <property type="project" value="InterPro"/>
</dbReference>
<dbReference type="Gene3D" id="1.10.10.10">
    <property type="entry name" value="Winged helix-like DNA-binding domain superfamily/Winged helix DNA-binding domain"/>
    <property type="match status" value="1"/>
</dbReference>
<dbReference type="Gene3D" id="2.30.30.90">
    <property type="match status" value="1"/>
</dbReference>
<evidence type="ECO:0000256" key="8">
    <source>
        <dbReference type="ARBA" id="ARBA00023125"/>
    </source>
</evidence>
<evidence type="ECO:0000256" key="12">
    <source>
        <dbReference type="ARBA" id="ARBA00032593"/>
    </source>
</evidence>
<keyword evidence="6" id="KW-0408">Iron</keyword>
<dbReference type="STRING" id="679197.HMPREF9336_01494"/>
<dbReference type="Pfam" id="PF02742">
    <property type="entry name" value="Fe_dep_repr_C"/>
    <property type="match status" value="1"/>
</dbReference>
<dbReference type="Pfam" id="PF01325">
    <property type="entry name" value="Fe_dep_repress"/>
    <property type="match status" value="1"/>
</dbReference>
<dbReference type="RefSeq" id="WP_007469085.1">
    <property type="nucleotide sequence ID" value="NZ_KI391954.1"/>
</dbReference>
<protein>
    <recommendedName>
        <fullName evidence="12">Manganese transport regulator</fullName>
    </recommendedName>
</protein>
<dbReference type="GO" id="GO:0003677">
    <property type="term" value="F:DNA binding"/>
    <property type="evidence" value="ECO:0007669"/>
    <property type="project" value="UniProtKB-KW"/>
</dbReference>
<keyword evidence="8" id="KW-0238">DNA-binding</keyword>
<evidence type="ECO:0000256" key="9">
    <source>
        <dbReference type="ARBA" id="ARBA00023159"/>
    </source>
</evidence>
<dbReference type="InterPro" id="IPR011991">
    <property type="entry name" value="ArsR-like_HTH"/>
</dbReference>
<sequence length="233" mass="25421">MPSQGANTSSAQLSPVTQDYLKVLWNLQEWSDDPVTTKLLSEKLGVSASTASEGVRKLVDQGLVEHERYGAVSLTPTGRAEAVGVVRRHRLIETFLVEELHYGWDEVHDEAEILEHAISDRFVERLDAKLGHPARDPHGDPIPRPDGSVPTPDASKLADAPEGTNGLIARISDHDPEMLRYFDSVGLALDAKIAVLRRRDFAGTITIALDQTGEDPIELGKPAAEAVWIVPEA</sequence>
<dbReference type="HOGENOM" id="CLU_069532_0_2_11"/>
<dbReference type="InterPro" id="IPR036421">
    <property type="entry name" value="Fe_dep_repressor_sf"/>
</dbReference>
<keyword evidence="4" id="KW-0963">Cytoplasm</keyword>
<evidence type="ECO:0000256" key="3">
    <source>
        <dbReference type="ARBA" id="ARBA00011738"/>
    </source>
</evidence>
<keyword evidence="10" id="KW-0804">Transcription</keyword>
<evidence type="ECO:0000256" key="4">
    <source>
        <dbReference type="ARBA" id="ARBA00022490"/>
    </source>
</evidence>
<dbReference type="Proteomes" id="UP000004816">
    <property type="component" value="Unassembled WGS sequence"/>
</dbReference>
<gene>
    <name evidence="15" type="ORF">HMPREF9336_01494</name>
</gene>